<keyword evidence="5" id="KW-0464">Manganese</keyword>
<feature type="domain" description="Lipoyl-binding" evidence="8">
    <location>
        <begin position="122"/>
        <end position="202"/>
    </location>
</feature>
<accession>A0ABD3SQ66</accession>
<keyword evidence="10" id="KW-1185">Reference proteome</keyword>
<comment type="caution">
    <text evidence="9">The sequence shown here is derived from an EMBL/GenBank/DDBJ whole genome shotgun (WGS) entry which is preliminary data.</text>
</comment>
<keyword evidence="3" id="KW-0460">Magnesium</keyword>
<dbReference type="GO" id="GO:0004658">
    <property type="term" value="F:propionyl-CoA carboxylase activity"/>
    <property type="evidence" value="ECO:0007669"/>
    <property type="project" value="UniProtKB-EC"/>
</dbReference>
<dbReference type="EMBL" id="JALLPB020000016">
    <property type="protein sequence ID" value="KAL3826677.1"/>
    <property type="molecule type" value="Genomic_DNA"/>
</dbReference>
<dbReference type="InterPro" id="IPR011053">
    <property type="entry name" value="Single_hybrid_motif"/>
</dbReference>
<dbReference type="InterPro" id="IPR041265">
    <property type="entry name" value="PCC_BT"/>
</dbReference>
<evidence type="ECO:0000256" key="5">
    <source>
        <dbReference type="ARBA" id="ARBA00023211"/>
    </source>
</evidence>
<sequence length="212" mass="22943">MFGDAYPVRPSAGLSSLSTVPDGGNVVKASVTKLPKRRVSREADKENDEGLGEDVVDVPHCVEISSLEYHPSKVFAHLKIAGDSRVLQVHGEDEIGTLKLTMYGADADVLIMSPAEYQLACHMLEPAPLDLGDFVLSPMPGTLVSFAVEEGDVVEMGQELCVVEAMKMQNIIRSRRAGPTVGKLHGKVGASLRADEIFLEFDKSGEHRLRAM</sequence>
<dbReference type="InterPro" id="IPR000089">
    <property type="entry name" value="Biotin_lipoyl"/>
</dbReference>
<keyword evidence="4" id="KW-0443">Lipid metabolism</keyword>
<dbReference type="CDD" id="cd06850">
    <property type="entry name" value="biotinyl_domain"/>
    <property type="match status" value="1"/>
</dbReference>
<evidence type="ECO:0000259" key="8">
    <source>
        <dbReference type="PROSITE" id="PS50968"/>
    </source>
</evidence>
<protein>
    <recommendedName>
        <fullName evidence="2">propionyl-CoA carboxylase</fullName>
        <ecNumber evidence="2">6.4.1.3</ecNumber>
    </recommendedName>
</protein>
<dbReference type="Pfam" id="PF00364">
    <property type="entry name" value="Biotin_lipoyl"/>
    <property type="match status" value="1"/>
</dbReference>
<evidence type="ECO:0000256" key="1">
    <source>
        <dbReference type="ARBA" id="ARBA00005060"/>
    </source>
</evidence>
<evidence type="ECO:0000256" key="4">
    <source>
        <dbReference type="ARBA" id="ARBA00022963"/>
    </source>
</evidence>
<dbReference type="InterPro" id="IPR001882">
    <property type="entry name" value="Biotin_BS"/>
</dbReference>
<evidence type="ECO:0000256" key="7">
    <source>
        <dbReference type="ARBA" id="ARBA00049495"/>
    </source>
</evidence>
<dbReference type="PANTHER" id="PTHR45266">
    <property type="entry name" value="OXALOACETATE DECARBOXYLASE ALPHA CHAIN"/>
    <property type="match status" value="1"/>
</dbReference>
<gene>
    <name evidence="9" type="ORF">ACHAXA_001200</name>
</gene>
<dbReference type="SUPFAM" id="SSF51230">
    <property type="entry name" value="Single hybrid motif"/>
    <property type="match status" value="1"/>
</dbReference>
<dbReference type="EC" id="6.4.1.3" evidence="2"/>
<dbReference type="PROSITE" id="PS50968">
    <property type="entry name" value="BIOTINYL_LIPOYL"/>
    <property type="match status" value="1"/>
</dbReference>
<reference evidence="9 10" key="1">
    <citation type="submission" date="2024-10" db="EMBL/GenBank/DDBJ databases">
        <title>Updated reference genomes for cyclostephanoid diatoms.</title>
        <authorList>
            <person name="Roberts W.R."/>
            <person name="Alverson A.J."/>
        </authorList>
    </citation>
    <scope>NUCLEOTIDE SEQUENCE [LARGE SCALE GENOMIC DNA]</scope>
    <source>
        <strain evidence="9 10">AJA228-03</strain>
    </source>
</reference>
<evidence type="ECO:0000256" key="2">
    <source>
        <dbReference type="ARBA" id="ARBA00013050"/>
    </source>
</evidence>
<dbReference type="Pfam" id="PF18140">
    <property type="entry name" value="PCC_BT"/>
    <property type="match status" value="1"/>
</dbReference>
<dbReference type="GO" id="GO:0016042">
    <property type="term" value="P:lipid catabolic process"/>
    <property type="evidence" value="ECO:0007669"/>
    <property type="project" value="UniProtKB-KW"/>
</dbReference>
<dbReference type="Proteomes" id="UP001530377">
    <property type="component" value="Unassembled WGS sequence"/>
</dbReference>
<evidence type="ECO:0000256" key="3">
    <source>
        <dbReference type="ARBA" id="ARBA00022842"/>
    </source>
</evidence>
<dbReference type="PROSITE" id="PS00188">
    <property type="entry name" value="BIOTIN"/>
    <property type="match status" value="1"/>
</dbReference>
<evidence type="ECO:0000256" key="6">
    <source>
        <dbReference type="ARBA" id="ARBA00023267"/>
    </source>
</evidence>
<comment type="catalytic activity">
    <reaction evidence="7">
        <text>propanoyl-CoA + hydrogencarbonate + ATP = (S)-methylmalonyl-CoA + ADP + phosphate + H(+)</text>
        <dbReference type="Rhea" id="RHEA:23720"/>
        <dbReference type="ChEBI" id="CHEBI:15378"/>
        <dbReference type="ChEBI" id="CHEBI:17544"/>
        <dbReference type="ChEBI" id="CHEBI:30616"/>
        <dbReference type="ChEBI" id="CHEBI:43474"/>
        <dbReference type="ChEBI" id="CHEBI:57327"/>
        <dbReference type="ChEBI" id="CHEBI:57392"/>
        <dbReference type="ChEBI" id="CHEBI:456216"/>
        <dbReference type="EC" id="6.4.1.3"/>
    </reaction>
    <physiologicalReaction direction="left-to-right" evidence="7">
        <dbReference type="Rhea" id="RHEA:23721"/>
    </physiologicalReaction>
</comment>
<dbReference type="PANTHER" id="PTHR45266:SF3">
    <property type="entry name" value="OXALOACETATE DECARBOXYLASE ALPHA CHAIN"/>
    <property type="match status" value="1"/>
</dbReference>
<evidence type="ECO:0000313" key="9">
    <source>
        <dbReference type="EMBL" id="KAL3826677.1"/>
    </source>
</evidence>
<proteinExistence type="predicted"/>
<keyword evidence="6" id="KW-0092">Biotin</keyword>
<dbReference type="AlphaFoldDB" id="A0ABD3SQ66"/>
<evidence type="ECO:0000313" key="10">
    <source>
        <dbReference type="Proteomes" id="UP001530377"/>
    </source>
</evidence>
<dbReference type="Gene3D" id="2.40.50.100">
    <property type="match status" value="1"/>
</dbReference>
<keyword evidence="4" id="KW-0442">Lipid degradation</keyword>
<dbReference type="InterPro" id="IPR050709">
    <property type="entry name" value="Biotin_Carboxyl_Carrier/Decarb"/>
</dbReference>
<comment type="pathway">
    <text evidence="1">Metabolic intermediate metabolism; propanoyl-CoA degradation; succinyl-CoA from propanoyl-CoA: step 1/3.</text>
</comment>
<organism evidence="9 10">
    <name type="scientific">Cyclostephanos tholiformis</name>
    <dbReference type="NCBI Taxonomy" id="382380"/>
    <lineage>
        <taxon>Eukaryota</taxon>
        <taxon>Sar</taxon>
        <taxon>Stramenopiles</taxon>
        <taxon>Ochrophyta</taxon>
        <taxon>Bacillariophyta</taxon>
        <taxon>Coscinodiscophyceae</taxon>
        <taxon>Thalassiosirophycidae</taxon>
        <taxon>Stephanodiscales</taxon>
        <taxon>Stephanodiscaceae</taxon>
        <taxon>Cyclostephanos</taxon>
    </lineage>
</organism>
<name>A0ABD3SQ66_9STRA</name>